<evidence type="ECO:0000313" key="2">
    <source>
        <dbReference type="Proteomes" id="UP001188597"/>
    </source>
</evidence>
<dbReference type="AlphaFoldDB" id="A0AA88X5R0"/>
<keyword evidence="2" id="KW-1185">Reference proteome</keyword>
<proteinExistence type="predicted"/>
<protein>
    <submittedName>
        <fullName evidence="1">Uncharacterized protein</fullName>
    </submittedName>
</protein>
<comment type="caution">
    <text evidence="1">The sequence shown here is derived from an EMBL/GenBank/DDBJ whole genome shotgun (WGS) entry which is preliminary data.</text>
</comment>
<name>A0AA88X5R0_9ASTE</name>
<organism evidence="1 2">
    <name type="scientific">Escallonia herrerae</name>
    <dbReference type="NCBI Taxonomy" id="1293975"/>
    <lineage>
        <taxon>Eukaryota</taxon>
        <taxon>Viridiplantae</taxon>
        <taxon>Streptophyta</taxon>
        <taxon>Embryophyta</taxon>
        <taxon>Tracheophyta</taxon>
        <taxon>Spermatophyta</taxon>
        <taxon>Magnoliopsida</taxon>
        <taxon>eudicotyledons</taxon>
        <taxon>Gunneridae</taxon>
        <taxon>Pentapetalae</taxon>
        <taxon>asterids</taxon>
        <taxon>campanulids</taxon>
        <taxon>Escalloniales</taxon>
        <taxon>Escalloniaceae</taxon>
        <taxon>Escallonia</taxon>
    </lineage>
</organism>
<reference evidence="1" key="1">
    <citation type="submission" date="2022-12" db="EMBL/GenBank/DDBJ databases">
        <title>Draft genome assemblies for two species of Escallonia (Escalloniales).</title>
        <authorList>
            <person name="Chanderbali A."/>
            <person name="Dervinis C."/>
            <person name="Anghel I."/>
            <person name="Soltis D."/>
            <person name="Soltis P."/>
            <person name="Zapata F."/>
        </authorList>
    </citation>
    <scope>NUCLEOTIDE SEQUENCE</scope>
    <source>
        <strain evidence="1">UCBG64.0493</strain>
        <tissue evidence="1">Leaf</tissue>
    </source>
</reference>
<dbReference type="Proteomes" id="UP001188597">
    <property type="component" value="Unassembled WGS sequence"/>
</dbReference>
<evidence type="ECO:0000313" key="1">
    <source>
        <dbReference type="EMBL" id="KAK3040416.1"/>
    </source>
</evidence>
<dbReference type="EMBL" id="JAVXUP010000055">
    <property type="protein sequence ID" value="KAK3040416.1"/>
    <property type="molecule type" value="Genomic_DNA"/>
</dbReference>
<gene>
    <name evidence="1" type="ORF">RJ639_026821</name>
</gene>
<sequence length="62" mass="7350">MTVMVFSTDERANKTLVSEKGPKSLWTGRVVEEKAASLMAKELEYHTWIRQRTWKLNLRRQI</sequence>
<accession>A0AA88X5R0</accession>